<dbReference type="InterPro" id="IPR045343">
    <property type="entry name" value="VpsR"/>
</dbReference>
<name>A0ABU2C7R9_9BURK</name>
<dbReference type="Gene3D" id="1.10.8.60">
    <property type="match status" value="1"/>
</dbReference>
<evidence type="ECO:0000256" key="4">
    <source>
        <dbReference type="ARBA" id="ARBA00023125"/>
    </source>
</evidence>
<evidence type="ECO:0000313" key="7">
    <source>
        <dbReference type="EMBL" id="MDR7377376.1"/>
    </source>
</evidence>
<dbReference type="InterPro" id="IPR009057">
    <property type="entry name" value="Homeodomain-like_sf"/>
</dbReference>
<keyword evidence="5" id="KW-0804">Transcription</keyword>
<dbReference type="InterPro" id="IPR058031">
    <property type="entry name" value="AAA_lid_NorR"/>
</dbReference>
<keyword evidence="1" id="KW-0547">Nucleotide-binding</keyword>
<proteinExistence type="predicted"/>
<dbReference type="Gene3D" id="1.10.10.60">
    <property type="entry name" value="Homeodomain-like"/>
    <property type="match status" value="1"/>
</dbReference>
<dbReference type="PROSITE" id="PS50045">
    <property type="entry name" value="SIGMA54_INTERACT_4"/>
    <property type="match status" value="1"/>
</dbReference>
<dbReference type="SUPFAM" id="SSF46689">
    <property type="entry name" value="Homeodomain-like"/>
    <property type="match status" value="1"/>
</dbReference>
<evidence type="ECO:0000256" key="2">
    <source>
        <dbReference type="ARBA" id="ARBA00022840"/>
    </source>
</evidence>
<sequence length="446" mass="48544">MAVRNILCVGLGDDAGVVASHLLAAGWEVEQASDLPAAGRIQAHRHFPVSLLVLGAGHAVPDGALEACVKASKGSEWVAVCDSQALETSEFRELILGFFFGYQTLPLDWPALALFLEHAARRATLRQRYYAQEHEAGALGMVGRGSAIKRLRQQIRKVAATAAPVLIAGESGSGKELAAQAIHRYSRRSDGPFIAVNCGAISPSLIYSELFGHERGAFTGASSQRNGFIEAANNGTIFLDEIGDLPLELQTSLLRFLQEKTITRVGAVRSLAVDVRVVAASHVDLAEAVAKGRFREDLYYRLNVLPIEVPPLRSRMEDVPVLAEHFLRCCIGEGNTRVEGFRRQAIAAMLAHNWPGNVRELHNRVRRAVVMADQRLIGPADLGLQAAERIEVLGLDAARTLAERDAICLTLTRVGRNVTLAARELGISRMTLYRLMDKHSIVQCAE</sequence>
<dbReference type="InterPro" id="IPR025943">
    <property type="entry name" value="Sigma_54_int_dom_ATP-bd_2"/>
</dbReference>
<dbReference type="PROSITE" id="PS00688">
    <property type="entry name" value="SIGMA54_INTERACT_3"/>
    <property type="match status" value="1"/>
</dbReference>
<reference evidence="7 8" key="1">
    <citation type="submission" date="2023-07" db="EMBL/GenBank/DDBJ databases">
        <title>Sorghum-associated microbial communities from plants grown in Nebraska, USA.</title>
        <authorList>
            <person name="Schachtman D."/>
        </authorList>
    </citation>
    <scope>NUCLEOTIDE SEQUENCE [LARGE SCALE GENOMIC DNA]</scope>
    <source>
        <strain evidence="7 8">BE313</strain>
    </source>
</reference>
<dbReference type="Gene3D" id="3.40.50.300">
    <property type="entry name" value="P-loop containing nucleotide triphosphate hydrolases"/>
    <property type="match status" value="1"/>
</dbReference>
<evidence type="ECO:0000256" key="5">
    <source>
        <dbReference type="ARBA" id="ARBA00023163"/>
    </source>
</evidence>
<dbReference type="GO" id="GO:0003677">
    <property type="term" value="F:DNA binding"/>
    <property type="evidence" value="ECO:0007669"/>
    <property type="project" value="UniProtKB-KW"/>
</dbReference>
<organism evidence="7 8">
    <name type="scientific">Rhodoferax ferrireducens</name>
    <dbReference type="NCBI Taxonomy" id="192843"/>
    <lineage>
        <taxon>Bacteria</taxon>
        <taxon>Pseudomonadati</taxon>
        <taxon>Pseudomonadota</taxon>
        <taxon>Betaproteobacteria</taxon>
        <taxon>Burkholderiales</taxon>
        <taxon>Comamonadaceae</taxon>
        <taxon>Rhodoferax</taxon>
    </lineage>
</organism>
<keyword evidence="4 7" id="KW-0238">DNA-binding</keyword>
<feature type="domain" description="Sigma-54 factor interaction" evidence="6">
    <location>
        <begin position="141"/>
        <end position="370"/>
    </location>
</feature>
<dbReference type="CDD" id="cd00009">
    <property type="entry name" value="AAA"/>
    <property type="match status" value="1"/>
</dbReference>
<dbReference type="InterPro" id="IPR027417">
    <property type="entry name" value="P-loop_NTPase"/>
</dbReference>
<dbReference type="PANTHER" id="PTHR32071">
    <property type="entry name" value="TRANSCRIPTIONAL REGULATORY PROTEIN"/>
    <property type="match status" value="1"/>
</dbReference>
<dbReference type="EMBL" id="JAVDXT010000002">
    <property type="protein sequence ID" value="MDR7377376.1"/>
    <property type="molecule type" value="Genomic_DNA"/>
</dbReference>
<dbReference type="InterPro" id="IPR002197">
    <property type="entry name" value="HTH_Fis"/>
</dbReference>
<evidence type="ECO:0000259" key="6">
    <source>
        <dbReference type="PROSITE" id="PS50045"/>
    </source>
</evidence>
<dbReference type="Proteomes" id="UP001180487">
    <property type="component" value="Unassembled WGS sequence"/>
</dbReference>
<evidence type="ECO:0000313" key="8">
    <source>
        <dbReference type="Proteomes" id="UP001180487"/>
    </source>
</evidence>
<gene>
    <name evidence="7" type="ORF">J2X19_002055</name>
</gene>
<dbReference type="RefSeq" id="WP_310373060.1">
    <property type="nucleotide sequence ID" value="NZ_JAVDXT010000002.1"/>
</dbReference>
<dbReference type="Pfam" id="PF00158">
    <property type="entry name" value="Sigma54_activat"/>
    <property type="match status" value="1"/>
</dbReference>
<evidence type="ECO:0000256" key="1">
    <source>
        <dbReference type="ARBA" id="ARBA00022741"/>
    </source>
</evidence>
<accession>A0ABU2C7R9</accession>
<dbReference type="PROSITE" id="PS00676">
    <property type="entry name" value="SIGMA54_INTERACT_2"/>
    <property type="match status" value="1"/>
</dbReference>
<dbReference type="Pfam" id="PF20161">
    <property type="entry name" value="VpsR"/>
    <property type="match status" value="1"/>
</dbReference>
<dbReference type="InterPro" id="IPR002078">
    <property type="entry name" value="Sigma_54_int"/>
</dbReference>
<dbReference type="SMART" id="SM00382">
    <property type="entry name" value="AAA"/>
    <property type="match status" value="1"/>
</dbReference>
<dbReference type="Pfam" id="PF02954">
    <property type="entry name" value="HTH_8"/>
    <property type="match status" value="1"/>
</dbReference>
<keyword evidence="8" id="KW-1185">Reference proteome</keyword>
<dbReference type="Pfam" id="PF25601">
    <property type="entry name" value="AAA_lid_14"/>
    <property type="match status" value="1"/>
</dbReference>
<comment type="caution">
    <text evidence="7">The sequence shown here is derived from an EMBL/GenBank/DDBJ whole genome shotgun (WGS) entry which is preliminary data.</text>
</comment>
<keyword evidence="3" id="KW-0805">Transcription regulation</keyword>
<dbReference type="InterPro" id="IPR003593">
    <property type="entry name" value="AAA+_ATPase"/>
</dbReference>
<dbReference type="SUPFAM" id="SSF52540">
    <property type="entry name" value="P-loop containing nucleoside triphosphate hydrolases"/>
    <property type="match status" value="1"/>
</dbReference>
<protein>
    <submittedName>
        <fullName evidence="7">DNA-binding NtrC family response regulator</fullName>
    </submittedName>
</protein>
<dbReference type="InterPro" id="IPR025944">
    <property type="entry name" value="Sigma_54_int_dom_CS"/>
</dbReference>
<keyword evidence="2" id="KW-0067">ATP-binding</keyword>
<dbReference type="PANTHER" id="PTHR32071:SF120">
    <property type="entry name" value="TRANSCRIPTIONAL REGULATOR-RELATED"/>
    <property type="match status" value="1"/>
</dbReference>
<evidence type="ECO:0000256" key="3">
    <source>
        <dbReference type="ARBA" id="ARBA00023015"/>
    </source>
</evidence>